<evidence type="ECO:0000313" key="4">
    <source>
        <dbReference type="EMBL" id="CAB4370419.1"/>
    </source>
</evidence>
<evidence type="ECO:0000256" key="2">
    <source>
        <dbReference type="SAM" id="Phobius"/>
    </source>
</evidence>
<keyword evidence="2" id="KW-0472">Membrane</keyword>
<evidence type="ECO:0000313" key="6">
    <source>
        <dbReference type="EMBL" id="CAB4784252.1"/>
    </source>
</evidence>
<organism evidence="3">
    <name type="scientific">freshwater metagenome</name>
    <dbReference type="NCBI Taxonomy" id="449393"/>
    <lineage>
        <taxon>unclassified sequences</taxon>
        <taxon>metagenomes</taxon>
        <taxon>ecological metagenomes</taxon>
    </lineage>
</organism>
<dbReference type="EMBL" id="CAFBNJ010000007">
    <property type="protein sequence ID" value="CAB4941910.1"/>
    <property type="molecule type" value="Genomic_DNA"/>
</dbReference>
<evidence type="ECO:0000313" key="8">
    <source>
        <dbReference type="EMBL" id="CAB4941910.1"/>
    </source>
</evidence>
<dbReference type="AlphaFoldDB" id="A0A6J5ZM04"/>
<proteinExistence type="predicted"/>
<evidence type="ECO:0000313" key="3">
    <source>
        <dbReference type="EMBL" id="CAB4341570.1"/>
    </source>
</evidence>
<evidence type="ECO:0000313" key="10">
    <source>
        <dbReference type="EMBL" id="CAB5074315.1"/>
    </source>
</evidence>
<evidence type="ECO:0000313" key="5">
    <source>
        <dbReference type="EMBL" id="CAB4580045.1"/>
    </source>
</evidence>
<gene>
    <name evidence="5" type="ORF">UFOPK1762_00534</name>
    <name evidence="6" type="ORF">UFOPK2969_00300</name>
    <name evidence="7" type="ORF">UFOPK3010_01056</name>
    <name evidence="3" type="ORF">UFOPK3331_01030</name>
    <name evidence="8" type="ORF">UFOPK3785_00249</name>
    <name evidence="9" type="ORF">UFOPK3927_00346</name>
    <name evidence="4" type="ORF">UFOPK4201_00202</name>
    <name evidence="10" type="ORF">UFOPK4371_00296</name>
</gene>
<dbReference type="EMBL" id="CAFAAM010000140">
    <property type="protein sequence ID" value="CAB4809428.1"/>
    <property type="molecule type" value="Genomic_DNA"/>
</dbReference>
<sequence length="159" mass="16963">MTTSTPSNESNNSNTTATPVAAEPNRRFKPRYIAYIGLLAIVAVCVVMVARLGTSDTTELDGGRIQRLIPTPGAKILQQDLIGIDMAPGYEASLTLNGIPLPLDQTNVVPQTNQVTFKAGPGKVYETLPAGQSCMIATYWQTAFGPAVSSSRSWCFTVV</sequence>
<evidence type="ECO:0000313" key="9">
    <source>
        <dbReference type="EMBL" id="CAB4974486.1"/>
    </source>
</evidence>
<keyword evidence="2" id="KW-0812">Transmembrane</keyword>
<accession>A0A6J5ZM04</accession>
<protein>
    <submittedName>
        <fullName evidence="3">Unannotated protein</fullName>
    </submittedName>
</protein>
<feature type="transmembrane region" description="Helical" evidence="2">
    <location>
        <begin position="32"/>
        <end position="50"/>
    </location>
</feature>
<name>A0A6J5ZM04_9ZZZZ</name>
<dbReference type="EMBL" id="CAFAAD010000013">
    <property type="protein sequence ID" value="CAB4784252.1"/>
    <property type="molecule type" value="Genomic_DNA"/>
</dbReference>
<feature type="region of interest" description="Disordered" evidence="1">
    <location>
        <begin position="1"/>
        <end position="22"/>
    </location>
</feature>
<dbReference type="EMBL" id="CAEUNJ010000005">
    <property type="protein sequence ID" value="CAB4370419.1"/>
    <property type="molecule type" value="Genomic_DNA"/>
</dbReference>
<dbReference type="EMBL" id="CAEZTY010000012">
    <property type="protein sequence ID" value="CAB4580045.1"/>
    <property type="molecule type" value="Genomic_DNA"/>
</dbReference>
<dbReference type="EMBL" id="CAFBOK010000025">
    <property type="protein sequence ID" value="CAB4974486.1"/>
    <property type="molecule type" value="Genomic_DNA"/>
</dbReference>
<evidence type="ECO:0000256" key="1">
    <source>
        <dbReference type="SAM" id="MobiDB-lite"/>
    </source>
</evidence>
<dbReference type="EMBL" id="CAESAL010000031">
    <property type="protein sequence ID" value="CAB4341570.1"/>
    <property type="molecule type" value="Genomic_DNA"/>
</dbReference>
<feature type="compositionally biased region" description="Low complexity" evidence="1">
    <location>
        <begin position="1"/>
        <end position="18"/>
    </location>
</feature>
<dbReference type="EMBL" id="CAFBRD010000009">
    <property type="protein sequence ID" value="CAB5074315.1"/>
    <property type="molecule type" value="Genomic_DNA"/>
</dbReference>
<evidence type="ECO:0000313" key="7">
    <source>
        <dbReference type="EMBL" id="CAB4809428.1"/>
    </source>
</evidence>
<reference evidence="3" key="1">
    <citation type="submission" date="2020-05" db="EMBL/GenBank/DDBJ databases">
        <authorList>
            <person name="Chiriac C."/>
            <person name="Salcher M."/>
            <person name="Ghai R."/>
            <person name="Kavagutti S V."/>
        </authorList>
    </citation>
    <scope>NUCLEOTIDE SEQUENCE</scope>
</reference>
<keyword evidence="2" id="KW-1133">Transmembrane helix</keyword>